<feature type="binding site" evidence="12">
    <location>
        <position position="288"/>
    </location>
    <ligand>
        <name>K(+)</name>
        <dbReference type="ChEBI" id="CHEBI:29103"/>
    </ligand>
</feature>
<comment type="subunit">
    <text evidence="12">Homodimer.</text>
</comment>
<keyword evidence="9 12" id="KW-0460">Magnesium</keyword>
<evidence type="ECO:0000313" key="14">
    <source>
        <dbReference type="EMBL" id="KRM91568.1"/>
    </source>
</evidence>
<dbReference type="GO" id="GO:0005829">
    <property type="term" value="C:cytosol"/>
    <property type="evidence" value="ECO:0007669"/>
    <property type="project" value="TreeGrafter"/>
</dbReference>
<dbReference type="HAMAP" id="MF_01987">
    <property type="entry name" value="Ribokinase"/>
    <property type="match status" value="1"/>
</dbReference>
<dbReference type="InterPro" id="IPR011611">
    <property type="entry name" value="PfkB_dom"/>
</dbReference>
<keyword evidence="10 12" id="KW-0630">Potassium</keyword>
<feature type="binding site" evidence="12">
    <location>
        <position position="286"/>
    </location>
    <ligand>
        <name>K(+)</name>
        <dbReference type="ChEBI" id="CHEBI:29103"/>
    </ligand>
</feature>
<organism evidence="14 15">
    <name type="scientific">Liquorilactobacillus cacaonum DSM 21116</name>
    <dbReference type="NCBI Taxonomy" id="1423729"/>
    <lineage>
        <taxon>Bacteria</taxon>
        <taxon>Bacillati</taxon>
        <taxon>Bacillota</taxon>
        <taxon>Bacilli</taxon>
        <taxon>Lactobacillales</taxon>
        <taxon>Lactobacillaceae</taxon>
        <taxon>Liquorilactobacillus</taxon>
    </lineage>
</organism>
<evidence type="ECO:0000256" key="10">
    <source>
        <dbReference type="ARBA" id="ARBA00022958"/>
    </source>
</evidence>
<dbReference type="RefSeq" id="WP_057828799.1">
    <property type="nucleotide sequence ID" value="NZ_AYZE01000010.1"/>
</dbReference>
<evidence type="ECO:0000256" key="7">
    <source>
        <dbReference type="ARBA" id="ARBA00022777"/>
    </source>
</evidence>
<evidence type="ECO:0000259" key="13">
    <source>
        <dbReference type="Pfam" id="PF00294"/>
    </source>
</evidence>
<feature type="binding site" evidence="12">
    <location>
        <begin position="11"/>
        <end position="13"/>
    </location>
    <ligand>
        <name>substrate</name>
    </ligand>
</feature>
<dbReference type="CDD" id="cd01174">
    <property type="entry name" value="ribokinase"/>
    <property type="match status" value="1"/>
</dbReference>
<feature type="binding site" evidence="12">
    <location>
        <begin position="39"/>
        <end position="43"/>
    </location>
    <ligand>
        <name>substrate</name>
    </ligand>
</feature>
<comment type="subcellular location">
    <subcellularLocation>
        <location evidence="12">Cytoplasm</location>
    </subcellularLocation>
</comment>
<evidence type="ECO:0000256" key="8">
    <source>
        <dbReference type="ARBA" id="ARBA00022840"/>
    </source>
</evidence>
<proteinExistence type="inferred from homology"/>
<dbReference type="InterPro" id="IPR002173">
    <property type="entry name" value="Carboh/pur_kinase_PfkB_CS"/>
</dbReference>
<keyword evidence="15" id="KW-1185">Reference proteome</keyword>
<comment type="cofactor">
    <cofactor evidence="12">
        <name>Mg(2+)</name>
        <dbReference type="ChEBI" id="CHEBI:18420"/>
    </cofactor>
    <text evidence="12">Requires a divalent cation, most likely magnesium in vivo, as an electrophilic catalyst to aid phosphoryl group transfer. It is the chelate of the metal and the nucleotide that is the actual substrate.</text>
</comment>
<dbReference type="Gene3D" id="3.40.1190.20">
    <property type="match status" value="1"/>
</dbReference>
<comment type="caution">
    <text evidence="12">Lacks conserved residue(s) required for the propagation of feature annotation.</text>
</comment>
<feature type="binding site" evidence="12">
    <location>
        <position position="248"/>
    </location>
    <ligand>
        <name>K(+)</name>
        <dbReference type="ChEBI" id="CHEBI:29103"/>
    </ligand>
</feature>
<evidence type="ECO:0000256" key="5">
    <source>
        <dbReference type="ARBA" id="ARBA00022723"/>
    </source>
</evidence>
<keyword evidence="5 12" id="KW-0479">Metal-binding</keyword>
<comment type="caution">
    <text evidence="14">The sequence shown here is derived from an EMBL/GenBank/DDBJ whole genome shotgun (WGS) entry which is preliminary data.</text>
</comment>
<dbReference type="PANTHER" id="PTHR10584">
    <property type="entry name" value="SUGAR KINASE"/>
    <property type="match status" value="1"/>
</dbReference>
<dbReference type="Pfam" id="PF00294">
    <property type="entry name" value="PfkB"/>
    <property type="match status" value="1"/>
</dbReference>
<evidence type="ECO:0000256" key="11">
    <source>
        <dbReference type="ARBA" id="ARBA00023277"/>
    </source>
</evidence>
<dbReference type="GO" id="GO:0046872">
    <property type="term" value="F:metal ion binding"/>
    <property type="evidence" value="ECO:0007669"/>
    <property type="project" value="UniProtKB-KW"/>
</dbReference>
<comment type="activity regulation">
    <text evidence="12">Activated by a monovalent cation that binds near, but not in, the active site. The most likely occupant of the site in vivo is potassium. Ion binding induces a conformational change that may alter substrate affinity.</text>
</comment>
<keyword evidence="4 12" id="KW-0808">Transferase</keyword>
<feature type="binding site" evidence="12">
    <location>
        <position position="246"/>
    </location>
    <ligand>
        <name>K(+)</name>
        <dbReference type="ChEBI" id="CHEBI:29103"/>
    </ligand>
</feature>
<feature type="binding site" evidence="12">
    <location>
        <position position="140"/>
    </location>
    <ligand>
        <name>substrate</name>
    </ligand>
</feature>
<dbReference type="NCBIfam" id="TIGR02152">
    <property type="entry name" value="D_ribokin_bact"/>
    <property type="match status" value="1"/>
</dbReference>
<dbReference type="InterPro" id="IPR002139">
    <property type="entry name" value="Ribo/fructo_kinase"/>
</dbReference>
<keyword evidence="7 12" id="KW-0418">Kinase</keyword>
<keyword evidence="12" id="KW-0963">Cytoplasm</keyword>
<keyword evidence="8 12" id="KW-0067">ATP-binding</keyword>
<comment type="pathway">
    <text evidence="12">Carbohydrate metabolism; D-ribose degradation; D-ribose 5-phosphate from beta-D-ribopyranose: step 2/2.</text>
</comment>
<dbReference type="SUPFAM" id="SSF53613">
    <property type="entry name" value="Ribokinase-like"/>
    <property type="match status" value="1"/>
</dbReference>
<dbReference type="PROSITE" id="PS00584">
    <property type="entry name" value="PFKB_KINASES_2"/>
    <property type="match status" value="1"/>
</dbReference>
<feature type="binding site" evidence="12">
    <location>
        <begin position="251"/>
        <end position="252"/>
    </location>
    <ligand>
        <name>ATP</name>
        <dbReference type="ChEBI" id="CHEBI:30616"/>
    </ligand>
</feature>
<keyword evidence="11 12" id="KW-0119">Carbohydrate metabolism</keyword>
<feature type="binding site" evidence="12">
    <location>
        <position position="292"/>
    </location>
    <ligand>
        <name>K(+)</name>
        <dbReference type="ChEBI" id="CHEBI:29103"/>
    </ligand>
</feature>
<comment type="similarity">
    <text evidence="1">Belongs to the carbohydrate kinase pfkB family.</text>
</comment>
<feature type="binding site" evidence="12">
    <location>
        <position position="184"/>
    </location>
    <ligand>
        <name>ATP</name>
        <dbReference type="ChEBI" id="CHEBI:30616"/>
    </ligand>
</feature>
<feature type="domain" description="Carbohydrate kinase PfkB" evidence="13">
    <location>
        <begin position="1"/>
        <end position="296"/>
    </location>
</feature>
<dbReference type="EMBL" id="AYZE01000010">
    <property type="protein sequence ID" value="KRM91568.1"/>
    <property type="molecule type" value="Genomic_DNA"/>
</dbReference>
<gene>
    <name evidence="12" type="primary">rbsK</name>
    <name evidence="14" type="ORF">FC80_GL000537</name>
</gene>
<dbReference type="GO" id="GO:0004747">
    <property type="term" value="F:ribokinase activity"/>
    <property type="evidence" value="ECO:0007669"/>
    <property type="project" value="UniProtKB-UniRule"/>
</dbReference>
<comment type="catalytic activity">
    <reaction evidence="12">
        <text>D-ribose + ATP = D-ribose 5-phosphate + ADP + H(+)</text>
        <dbReference type="Rhea" id="RHEA:13697"/>
        <dbReference type="ChEBI" id="CHEBI:15378"/>
        <dbReference type="ChEBI" id="CHEBI:30616"/>
        <dbReference type="ChEBI" id="CHEBI:47013"/>
        <dbReference type="ChEBI" id="CHEBI:78346"/>
        <dbReference type="ChEBI" id="CHEBI:456216"/>
        <dbReference type="EC" id="2.7.1.15"/>
    </reaction>
</comment>
<evidence type="ECO:0000256" key="1">
    <source>
        <dbReference type="ARBA" id="ARBA00005380"/>
    </source>
</evidence>
<comment type="function">
    <text evidence="12">Catalyzes the phosphorylation of ribose at O-5 in a reaction requiring ATP and magnesium. The resulting D-ribose-5-phosphate can then be used either for sythesis of nucleotides, histidine, and tryptophan, or as a component of the pentose phosphate pathway.</text>
</comment>
<reference evidence="14 15" key="1">
    <citation type="journal article" date="2015" name="Genome Announc.">
        <title>Expanding the biotechnology potential of lactobacilli through comparative genomics of 213 strains and associated genera.</title>
        <authorList>
            <person name="Sun Z."/>
            <person name="Harris H.M."/>
            <person name="McCann A."/>
            <person name="Guo C."/>
            <person name="Argimon S."/>
            <person name="Zhang W."/>
            <person name="Yang X."/>
            <person name="Jeffery I.B."/>
            <person name="Cooney J.C."/>
            <person name="Kagawa T.F."/>
            <person name="Liu W."/>
            <person name="Song Y."/>
            <person name="Salvetti E."/>
            <person name="Wrobel A."/>
            <person name="Rasinkangas P."/>
            <person name="Parkhill J."/>
            <person name="Rea M.C."/>
            <person name="O'Sullivan O."/>
            <person name="Ritari J."/>
            <person name="Douillard F.P."/>
            <person name="Paul Ross R."/>
            <person name="Yang R."/>
            <person name="Briner A.E."/>
            <person name="Felis G.E."/>
            <person name="de Vos W.M."/>
            <person name="Barrangou R."/>
            <person name="Klaenhammer T.R."/>
            <person name="Caufield P.W."/>
            <person name="Cui Y."/>
            <person name="Zhang H."/>
            <person name="O'Toole P.W."/>
        </authorList>
    </citation>
    <scope>NUCLEOTIDE SEQUENCE [LARGE SCALE GENOMIC DNA]</scope>
    <source>
        <strain evidence="14 15">DSM 21116</strain>
    </source>
</reference>
<dbReference type="OrthoDB" id="9775849at2"/>
<protein>
    <recommendedName>
        <fullName evidence="3 12">Ribokinase</fullName>
        <shortName evidence="12">RK</shortName>
        <ecNumber evidence="2 12">2.7.1.15</ecNumber>
    </recommendedName>
</protein>
<dbReference type="GO" id="GO:0005524">
    <property type="term" value="F:ATP binding"/>
    <property type="evidence" value="ECO:0007669"/>
    <property type="project" value="UniProtKB-UniRule"/>
</dbReference>
<feature type="active site" description="Proton acceptor" evidence="12">
    <location>
        <position position="252"/>
    </location>
</feature>
<evidence type="ECO:0000313" key="15">
    <source>
        <dbReference type="Proteomes" id="UP000051131"/>
    </source>
</evidence>
<keyword evidence="6 12" id="KW-0547">Nucleotide-binding</keyword>
<dbReference type="Proteomes" id="UP000051131">
    <property type="component" value="Unassembled WGS sequence"/>
</dbReference>
<comment type="similarity">
    <text evidence="12">Belongs to the carbohydrate kinase PfkB family. Ribokinase subfamily.</text>
</comment>
<dbReference type="InterPro" id="IPR011877">
    <property type="entry name" value="Ribokinase"/>
</dbReference>
<evidence type="ECO:0000256" key="3">
    <source>
        <dbReference type="ARBA" id="ARBA00016943"/>
    </source>
</evidence>
<evidence type="ECO:0000256" key="2">
    <source>
        <dbReference type="ARBA" id="ARBA00012035"/>
    </source>
</evidence>
<name>A0A0R2CK29_9LACO</name>
<sequence length="304" mass="32337">MNTVAIIGSINFDIILGIDRLPTAGETMPMNSLSSAGGGKGANQAIAAARSGAKTAFIGKVGADDYGKRMLSILEENDIDITKISVKKNGQTGQAYILLQESGQNSVIINGGTNLEITTSDVIQAQEKIKEADFLIAQFEIPIDRIVESFKMAHENQVVTILNPAPAKKLTADLLKITDLIIPNEVESQMLTGIKITDEKTAMESAKILQKKGVKNVIITMGSLGAYYMTEKNEGLISALKVDAVDTTAAGDTFIGALSSQLNKDFSNIKEAIEYATNASSITVQTVGAIPSIPTRQEICDGIK</sequence>
<evidence type="ECO:0000256" key="9">
    <source>
        <dbReference type="ARBA" id="ARBA00022842"/>
    </source>
</evidence>
<feature type="binding site" evidence="12">
    <location>
        <position position="252"/>
    </location>
    <ligand>
        <name>substrate</name>
    </ligand>
</feature>
<dbReference type="AlphaFoldDB" id="A0A0R2CK29"/>
<feature type="binding site" evidence="12">
    <location>
        <position position="283"/>
    </location>
    <ligand>
        <name>K(+)</name>
        <dbReference type="ChEBI" id="CHEBI:29103"/>
    </ligand>
</feature>
<dbReference type="PATRIC" id="fig|1423729.3.peg.540"/>
<dbReference type="InterPro" id="IPR029056">
    <property type="entry name" value="Ribokinase-like"/>
</dbReference>
<dbReference type="EC" id="2.7.1.15" evidence="2 12"/>
<dbReference type="PANTHER" id="PTHR10584:SF166">
    <property type="entry name" value="RIBOKINASE"/>
    <property type="match status" value="1"/>
</dbReference>
<evidence type="ECO:0000256" key="4">
    <source>
        <dbReference type="ARBA" id="ARBA00022679"/>
    </source>
</evidence>
<evidence type="ECO:0000256" key="6">
    <source>
        <dbReference type="ARBA" id="ARBA00022741"/>
    </source>
</evidence>
<accession>A0A0R2CK29</accession>
<feature type="binding site" evidence="12">
    <location>
        <begin position="220"/>
        <end position="225"/>
    </location>
    <ligand>
        <name>ATP</name>
        <dbReference type="ChEBI" id="CHEBI:30616"/>
    </ligand>
</feature>
<evidence type="ECO:0000256" key="12">
    <source>
        <dbReference type="HAMAP-Rule" id="MF_01987"/>
    </source>
</evidence>
<dbReference type="GO" id="GO:0019303">
    <property type="term" value="P:D-ribose catabolic process"/>
    <property type="evidence" value="ECO:0007669"/>
    <property type="project" value="UniProtKB-UniRule"/>
</dbReference>
<dbReference type="STRING" id="1423729.FC80_GL000537"/>
<dbReference type="PRINTS" id="PR00990">
    <property type="entry name" value="RIBOKINASE"/>
</dbReference>
<dbReference type="UniPathway" id="UPA00916">
    <property type="reaction ID" value="UER00889"/>
</dbReference>